<keyword evidence="10" id="KW-0206">Cytoskeleton</keyword>
<dbReference type="GO" id="GO:0005874">
    <property type="term" value="C:microtubule"/>
    <property type="evidence" value="ECO:0007669"/>
    <property type="project" value="UniProtKB-KW"/>
</dbReference>
<keyword evidence="8" id="KW-0969">Cilium</keyword>
<evidence type="ECO:0000256" key="8">
    <source>
        <dbReference type="ARBA" id="ARBA00023069"/>
    </source>
</evidence>
<dbReference type="SMART" id="SM00320">
    <property type="entry name" value="WD40"/>
    <property type="match status" value="6"/>
</dbReference>
<evidence type="ECO:0000313" key="13">
    <source>
        <dbReference type="EMBL" id="EFN79165.1"/>
    </source>
</evidence>
<accession>E2BYR5</accession>
<evidence type="ECO:0000256" key="12">
    <source>
        <dbReference type="SAM" id="MobiDB-lite"/>
    </source>
</evidence>
<feature type="compositionally biased region" description="Basic and acidic residues" evidence="12">
    <location>
        <begin position="816"/>
        <end position="833"/>
    </location>
</feature>
<evidence type="ECO:0000313" key="14">
    <source>
        <dbReference type="Proteomes" id="UP000008237"/>
    </source>
</evidence>
<keyword evidence="6" id="KW-0677">Repeat</keyword>
<dbReference type="InterPro" id="IPR015943">
    <property type="entry name" value="WD40/YVTN_repeat-like_dom_sf"/>
</dbReference>
<dbReference type="SUPFAM" id="SSF50978">
    <property type="entry name" value="WD40 repeat-like"/>
    <property type="match status" value="1"/>
</dbReference>
<dbReference type="PANTHER" id="PTHR12442">
    <property type="entry name" value="DYNEIN INTERMEDIATE CHAIN"/>
    <property type="match status" value="1"/>
</dbReference>
<evidence type="ECO:0000256" key="2">
    <source>
        <dbReference type="ARBA" id="ARBA00011059"/>
    </source>
</evidence>
<comment type="similarity">
    <text evidence="2">Belongs to the dynein intermediate chain family.</text>
</comment>
<keyword evidence="7" id="KW-0243">Dynein</keyword>
<keyword evidence="9" id="KW-0505">Motor protein</keyword>
<protein>
    <submittedName>
        <fullName evidence="13">Dynein intermediate chain 2, axonemal</fullName>
    </submittedName>
</protein>
<dbReference type="InterPro" id="IPR050687">
    <property type="entry name" value="Dynein_IC"/>
</dbReference>
<dbReference type="GO" id="GO:0045503">
    <property type="term" value="F:dynein light chain binding"/>
    <property type="evidence" value="ECO:0007669"/>
    <property type="project" value="TreeGrafter"/>
</dbReference>
<dbReference type="GO" id="GO:0036158">
    <property type="term" value="P:outer dynein arm assembly"/>
    <property type="evidence" value="ECO:0007669"/>
    <property type="project" value="TreeGrafter"/>
</dbReference>
<dbReference type="GO" id="GO:0036157">
    <property type="term" value="C:outer dynein arm"/>
    <property type="evidence" value="ECO:0007669"/>
    <property type="project" value="TreeGrafter"/>
</dbReference>
<dbReference type="Proteomes" id="UP000008237">
    <property type="component" value="Unassembled WGS sequence"/>
</dbReference>
<feature type="compositionally biased region" description="Basic and acidic residues" evidence="12">
    <location>
        <begin position="845"/>
        <end position="867"/>
    </location>
</feature>
<dbReference type="InterPro" id="IPR036322">
    <property type="entry name" value="WD40_repeat_dom_sf"/>
</dbReference>
<evidence type="ECO:0000256" key="9">
    <source>
        <dbReference type="ARBA" id="ARBA00023175"/>
    </source>
</evidence>
<keyword evidence="3" id="KW-0963">Cytoplasm</keyword>
<dbReference type="STRING" id="610380.E2BYR5"/>
<proteinExistence type="inferred from homology"/>
<evidence type="ECO:0000256" key="10">
    <source>
        <dbReference type="ARBA" id="ARBA00023212"/>
    </source>
</evidence>
<dbReference type="GO" id="GO:0045504">
    <property type="term" value="F:dynein heavy chain binding"/>
    <property type="evidence" value="ECO:0007669"/>
    <property type="project" value="TreeGrafter"/>
</dbReference>
<feature type="compositionally biased region" description="Basic and acidic residues" evidence="12">
    <location>
        <begin position="662"/>
        <end position="674"/>
    </location>
</feature>
<dbReference type="EMBL" id="GL451506">
    <property type="protein sequence ID" value="EFN79165.1"/>
    <property type="molecule type" value="Genomic_DNA"/>
</dbReference>
<dbReference type="InterPro" id="IPR001680">
    <property type="entry name" value="WD40_rpt"/>
</dbReference>
<feature type="region of interest" description="Disordered" evidence="12">
    <location>
        <begin position="542"/>
        <end position="575"/>
    </location>
</feature>
<name>E2BYR5_HARSA</name>
<keyword evidence="14" id="KW-1185">Reference proteome</keyword>
<keyword evidence="11" id="KW-0966">Cell projection</keyword>
<evidence type="ECO:0000256" key="1">
    <source>
        <dbReference type="ARBA" id="ARBA00004430"/>
    </source>
</evidence>
<reference evidence="13 14" key="1">
    <citation type="journal article" date="2010" name="Science">
        <title>Genomic comparison of the ants Camponotus floridanus and Harpegnathos saltator.</title>
        <authorList>
            <person name="Bonasio R."/>
            <person name="Zhang G."/>
            <person name="Ye C."/>
            <person name="Mutti N.S."/>
            <person name="Fang X."/>
            <person name="Qin N."/>
            <person name="Donahue G."/>
            <person name="Yang P."/>
            <person name="Li Q."/>
            <person name="Li C."/>
            <person name="Zhang P."/>
            <person name="Huang Z."/>
            <person name="Berger S.L."/>
            <person name="Reinberg D."/>
            <person name="Wang J."/>
            <person name="Liebig J."/>
        </authorList>
    </citation>
    <scope>NUCLEOTIDE SEQUENCE [LARGE SCALE GENOMIC DNA]</scope>
    <source>
        <strain evidence="13 14">R22 G/1</strain>
    </source>
</reference>
<dbReference type="InParanoid" id="E2BYR5"/>
<dbReference type="GO" id="GO:0003341">
    <property type="term" value="P:cilium movement"/>
    <property type="evidence" value="ECO:0007669"/>
    <property type="project" value="TreeGrafter"/>
</dbReference>
<dbReference type="AlphaFoldDB" id="E2BYR5"/>
<dbReference type="OrthoDB" id="366230at2759"/>
<evidence type="ECO:0000256" key="4">
    <source>
        <dbReference type="ARBA" id="ARBA00022574"/>
    </source>
</evidence>
<dbReference type="Gene3D" id="2.130.10.10">
    <property type="entry name" value="YVTN repeat-like/Quinoprotein amine dehydrogenase"/>
    <property type="match status" value="2"/>
</dbReference>
<feature type="region of interest" description="Disordered" evidence="12">
    <location>
        <begin position="661"/>
        <end position="698"/>
    </location>
</feature>
<keyword evidence="5" id="KW-0493">Microtubule</keyword>
<dbReference type="PANTHER" id="PTHR12442:SF7">
    <property type="entry name" value="DYNEIN AXONEMAL INTERMEDIATE CHAIN 2"/>
    <property type="match status" value="1"/>
</dbReference>
<comment type="subcellular location">
    <subcellularLocation>
        <location evidence="1">Cytoplasm</location>
        <location evidence="1">Cytoskeleton</location>
        <location evidence="1">Cilium axoneme</location>
    </subcellularLocation>
</comment>
<evidence type="ECO:0000256" key="6">
    <source>
        <dbReference type="ARBA" id="ARBA00022737"/>
    </source>
</evidence>
<dbReference type="OMA" id="MFHFEGG"/>
<feature type="region of interest" description="Disordered" evidence="12">
    <location>
        <begin position="816"/>
        <end position="868"/>
    </location>
</feature>
<evidence type="ECO:0000256" key="7">
    <source>
        <dbReference type="ARBA" id="ARBA00023017"/>
    </source>
</evidence>
<evidence type="ECO:0000256" key="11">
    <source>
        <dbReference type="ARBA" id="ARBA00023273"/>
    </source>
</evidence>
<feature type="compositionally biased region" description="Basic residues" evidence="12">
    <location>
        <begin position="563"/>
        <end position="575"/>
    </location>
</feature>
<gene>
    <name evidence="13" type="ORF">EAI_14044</name>
</gene>
<sequence>MEIKQVFLKTRAEFGKQCIFDTWGPHMDEEIRPNPAAMADYIMRTHCNVGVLHTKQFALHEAQTASGQTKSSGMFHFEGGWPREINPKDEETTMRFRRRIEKDEEWAPKLRNLFQQMEHNVLQNGALNIYEQYFDDMVPTELMKIRDLRTLNVYENPRALVRSVNDISWSPDSGSKMVVSYYSEFGVQPEDNIAHIWQIDNPNEPWVTLKATSAPLVSEFNPRDPSVLASGLMSGQVCSWDIRTGSTPTQTSHCRFSHRDAVTTVKWITSKSNTEFFSGSVNGRAMWWDTRKLREPVEILTFDLQTPNEPQMDRAIGVSSANFEASLSAKFMFGLDNGLVISGSRKAHTPAEKLAWSFDAHYGPVFSVDRNGSNPKIFLTVGDCIARVWAEDTRDGNLVSTRFIREEPVRGCWNKARHSIFYVTTRSGVLTVWDLLVGLGNPILSVQICEEKLSAIAAHERGDLLAIGNSAGNVYLVELTEALYSFDKNEKNNFSSYLECCSRFAKAIDTRLKEIKLTRTYATEDESRSTLEVTRGKRKDKTLPKILGRKGQKMQESQDKLKNYRKRERSTKKNKRRLKDEFDDFRIVEEKFFEVVEKEKLKYEGDERVLTPSKISVTKVASRKIDKNFVTTADEAKDDTAKMPAKKIAVPKKTKIAIPTAEAEKSVEQEKPEETLPASAEAIAESPTEEISKRSKRKRRKRLMPVAFSLPRPCKVGICKPDICCRGKLSTRAVVRFADRAKWIRGEVRDGEERSKGDVAARTAVEARRKKRDSWTKLMRAYERKASSKETIASLWEMTELPEELREAVREAKREIRQAERSGKTRTRAEKLAKRAPTRSVTAAEKSREAPRSSQEDEEGDPAKEVTARSTMARILAARKGKRAVMMDPCTPWKPPSLLKDLQSLLGGPLPESIEEKTNLGMARIKELEAARGGVYPRISDFHSID</sequence>
<evidence type="ECO:0000256" key="3">
    <source>
        <dbReference type="ARBA" id="ARBA00022490"/>
    </source>
</evidence>
<organism evidence="14">
    <name type="scientific">Harpegnathos saltator</name>
    <name type="common">Jerdon's jumping ant</name>
    <dbReference type="NCBI Taxonomy" id="610380"/>
    <lineage>
        <taxon>Eukaryota</taxon>
        <taxon>Metazoa</taxon>
        <taxon>Ecdysozoa</taxon>
        <taxon>Arthropoda</taxon>
        <taxon>Hexapoda</taxon>
        <taxon>Insecta</taxon>
        <taxon>Pterygota</taxon>
        <taxon>Neoptera</taxon>
        <taxon>Endopterygota</taxon>
        <taxon>Hymenoptera</taxon>
        <taxon>Apocrita</taxon>
        <taxon>Aculeata</taxon>
        <taxon>Formicoidea</taxon>
        <taxon>Formicidae</taxon>
        <taxon>Ponerinae</taxon>
        <taxon>Ponerini</taxon>
        <taxon>Harpegnathos</taxon>
    </lineage>
</organism>
<evidence type="ECO:0000256" key="5">
    <source>
        <dbReference type="ARBA" id="ARBA00022701"/>
    </source>
</evidence>
<keyword evidence="4" id="KW-0853">WD repeat</keyword>